<keyword evidence="3" id="KW-0378">Hydrolase</keyword>
<dbReference type="SUPFAM" id="SSF50156">
    <property type="entry name" value="PDZ domain-like"/>
    <property type="match status" value="1"/>
</dbReference>
<dbReference type="Gene3D" id="2.30.42.10">
    <property type="match status" value="1"/>
</dbReference>
<protein>
    <submittedName>
        <fullName evidence="8">Serine protease Do</fullName>
    </submittedName>
</protein>
<evidence type="ECO:0000256" key="5">
    <source>
        <dbReference type="SAM" id="MobiDB-lite"/>
    </source>
</evidence>
<dbReference type="PROSITE" id="PS50106">
    <property type="entry name" value="PDZ"/>
    <property type="match status" value="1"/>
</dbReference>
<evidence type="ECO:0000256" key="6">
    <source>
        <dbReference type="SAM" id="SignalP"/>
    </source>
</evidence>
<dbReference type="Pfam" id="PF13180">
    <property type="entry name" value="PDZ_2"/>
    <property type="match status" value="1"/>
</dbReference>
<feature type="signal peptide" evidence="6">
    <location>
        <begin position="1"/>
        <end position="20"/>
    </location>
</feature>
<evidence type="ECO:0000313" key="9">
    <source>
        <dbReference type="Proteomes" id="UP000199612"/>
    </source>
</evidence>
<feature type="chain" id="PRO_5038795881" evidence="6">
    <location>
        <begin position="21"/>
        <end position="400"/>
    </location>
</feature>
<dbReference type="SUPFAM" id="SSF50494">
    <property type="entry name" value="Trypsin-like serine proteases"/>
    <property type="match status" value="1"/>
</dbReference>
<reference evidence="9" key="1">
    <citation type="submission" date="2016-10" db="EMBL/GenBank/DDBJ databases">
        <authorList>
            <person name="Varghese N."/>
            <person name="Submissions S."/>
        </authorList>
    </citation>
    <scope>NUCLEOTIDE SEQUENCE [LARGE SCALE GENOMIC DNA]</scope>
    <source>
        <strain evidence="9">DSM 23664</strain>
    </source>
</reference>
<dbReference type="RefSeq" id="WP_091530490.1">
    <property type="nucleotide sequence ID" value="NZ_FOLT01000008.1"/>
</dbReference>
<dbReference type="InterPro" id="IPR009003">
    <property type="entry name" value="Peptidase_S1_PA"/>
</dbReference>
<dbReference type="OrthoDB" id="9758917at2"/>
<keyword evidence="4" id="KW-0720">Serine protease</keyword>
<dbReference type="Pfam" id="PF13365">
    <property type="entry name" value="Trypsin_2"/>
    <property type="match status" value="1"/>
</dbReference>
<dbReference type="InterPro" id="IPR001478">
    <property type="entry name" value="PDZ"/>
</dbReference>
<proteinExistence type="inferred from homology"/>
<feature type="region of interest" description="Disordered" evidence="5">
    <location>
        <begin position="23"/>
        <end position="46"/>
    </location>
</feature>
<comment type="similarity">
    <text evidence="1">Belongs to the peptidase S1C family.</text>
</comment>
<dbReference type="InterPro" id="IPR036034">
    <property type="entry name" value="PDZ_sf"/>
</dbReference>
<dbReference type="EMBL" id="FOLT01000008">
    <property type="protein sequence ID" value="SFC48968.1"/>
    <property type="molecule type" value="Genomic_DNA"/>
</dbReference>
<dbReference type="SMART" id="SM00228">
    <property type="entry name" value="PDZ"/>
    <property type="match status" value="1"/>
</dbReference>
<keyword evidence="9" id="KW-1185">Reference proteome</keyword>
<feature type="compositionally biased region" description="Acidic residues" evidence="5">
    <location>
        <begin position="25"/>
        <end position="46"/>
    </location>
</feature>
<accession>A0A1I1JR04</accession>
<dbReference type="GO" id="GO:0004252">
    <property type="term" value="F:serine-type endopeptidase activity"/>
    <property type="evidence" value="ECO:0007669"/>
    <property type="project" value="InterPro"/>
</dbReference>
<dbReference type="PRINTS" id="PR00834">
    <property type="entry name" value="PROTEASES2C"/>
</dbReference>
<evidence type="ECO:0000256" key="2">
    <source>
        <dbReference type="ARBA" id="ARBA00022670"/>
    </source>
</evidence>
<dbReference type="Proteomes" id="UP000199612">
    <property type="component" value="Unassembled WGS sequence"/>
</dbReference>
<dbReference type="InterPro" id="IPR001940">
    <property type="entry name" value="Peptidase_S1C"/>
</dbReference>
<evidence type="ECO:0000313" key="8">
    <source>
        <dbReference type="EMBL" id="SFC48968.1"/>
    </source>
</evidence>
<keyword evidence="2 8" id="KW-0645">Protease</keyword>
<evidence type="ECO:0000256" key="3">
    <source>
        <dbReference type="ARBA" id="ARBA00022801"/>
    </source>
</evidence>
<organism evidence="8 9">
    <name type="scientific">Alkalibacterium subtropicum</name>
    <dbReference type="NCBI Taxonomy" id="753702"/>
    <lineage>
        <taxon>Bacteria</taxon>
        <taxon>Bacillati</taxon>
        <taxon>Bacillota</taxon>
        <taxon>Bacilli</taxon>
        <taxon>Lactobacillales</taxon>
        <taxon>Carnobacteriaceae</taxon>
        <taxon>Alkalibacterium</taxon>
    </lineage>
</organism>
<keyword evidence="6" id="KW-0732">Signal</keyword>
<sequence>MKTKAYQTLLALSLSGALLAGCDAMDPETEPETENEETVEDTPVNEEGDVQVSEVRVDVTSDITDAVQEVDEAVVSIINMQRVGQNPYGWYEGSQDADAEGEDLQQVGTGSGAVYKVDGDTAYVFTNNHVVDGSDAIEVLFKDGSRVEATIVGADLWTDLAVLAIDSEDITTVAEFGDSENLTVGEPAIAIGSPLGTNFASSVTSGIISATGRTVPVDTNMDGENDWEMTAIQTDAAINPGNSGGPLINIAGQVVGINSMKISSSTIEGMGFAIPSNDALDIINQLEQDGEVVRPVIGVAMVDLSMVSPQQQEAILNLPDDVTGGVVIAEVQPDSSADEAGLEANDVIVSFNGEEVANGIELRQEIYDTEIGDEVEIEFYRDGELQSATLTMRTTEDQTL</sequence>
<dbReference type="STRING" id="753702.SAMN04488102_10838"/>
<dbReference type="PANTHER" id="PTHR22939:SF129">
    <property type="entry name" value="SERINE PROTEASE HTRA2, MITOCHONDRIAL"/>
    <property type="match status" value="1"/>
</dbReference>
<name>A0A1I1JR04_9LACT</name>
<dbReference type="AlphaFoldDB" id="A0A1I1JR04"/>
<evidence type="ECO:0000256" key="4">
    <source>
        <dbReference type="ARBA" id="ARBA00022825"/>
    </source>
</evidence>
<gene>
    <name evidence="8" type="ORF">SAMN04488102_10838</name>
</gene>
<dbReference type="PROSITE" id="PS51257">
    <property type="entry name" value="PROKAR_LIPOPROTEIN"/>
    <property type="match status" value="1"/>
</dbReference>
<dbReference type="PANTHER" id="PTHR22939">
    <property type="entry name" value="SERINE PROTEASE FAMILY S1C HTRA-RELATED"/>
    <property type="match status" value="1"/>
</dbReference>
<evidence type="ECO:0000259" key="7">
    <source>
        <dbReference type="PROSITE" id="PS50106"/>
    </source>
</evidence>
<dbReference type="CDD" id="cd06781">
    <property type="entry name" value="cpPDZ_BsHtra-like"/>
    <property type="match status" value="1"/>
</dbReference>
<dbReference type="InterPro" id="IPR043504">
    <property type="entry name" value="Peptidase_S1_PA_chymotrypsin"/>
</dbReference>
<dbReference type="Gene3D" id="2.40.10.10">
    <property type="entry name" value="Trypsin-like serine proteases"/>
    <property type="match status" value="2"/>
</dbReference>
<dbReference type="GO" id="GO:0006508">
    <property type="term" value="P:proteolysis"/>
    <property type="evidence" value="ECO:0007669"/>
    <property type="project" value="UniProtKB-KW"/>
</dbReference>
<evidence type="ECO:0000256" key="1">
    <source>
        <dbReference type="ARBA" id="ARBA00010541"/>
    </source>
</evidence>
<feature type="domain" description="PDZ" evidence="7">
    <location>
        <begin position="301"/>
        <end position="358"/>
    </location>
</feature>